<dbReference type="PANTHER" id="PTHR37172">
    <property type="entry name" value="TRANSMEMBRANE PROTEIN"/>
    <property type="match status" value="1"/>
</dbReference>
<comment type="caution">
    <text evidence="2">The sequence shown here is derived from an EMBL/GenBank/DDBJ whole genome shotgun (WGS) entry which is preliminary data.</text>
</comment>
<evidence type="ECO:0000313" key="3">
    <source>
        <dbReference type="Proteomes" id="UP001058974"/>
    </source>
</evidence>
<keyword evidence="1" id="KW-0472">Membrane</keyword>
<proteinExistence type="predicted"/>
<dbReference type="AlphaFoldDB" id="A0A9D4XPE2"/>
<protein>
    <submittedName>
        <fullName evidence="2">Uncharacterized protein</fullName>
    </submittedName>
</protein>
<dbReference type="Proteomes" id="UP001058974">
    <property type="component" value="Chromosome 3"/>
</dbReference>
<feature type="transmembrane region" description="Helical" evidence="1">
    <location>
        <begin position="376"/>
        <end position="402"/>
    </location>
</feature>
<keyword evidence="3" id="KW-1185">Reference proteome</keyword>
<reference evidence="2 3" key="1">
    <citation type="journal article" date="2022" name="Nat. Genet.">
        <title>Improved pea reference genome and pan-genome highlight genomic features and evolutionary characteristics.</title>
        <authorList>
            <person name="Yang T."/>
            <person name="Liu R."/>
            <person name="Luo Y."/>
            <person name="Hu S."/>
            <person name="Wang D."/>
            <person name="Wang C."/>
            <person name="Pandey M.K."/>
            <person name="Ge S."/>
            <person name="Xu Q."/>
            <person name="Li N."/>
            <person name="Li G."/>
            <person name="Huang Y."/>
            <person name="Saxena R.K."/>
            <person name="Ji Y."/>
            <person name="Li M."/>
            <person name="Yan X."/>
            <person name="He Y."/>
            <person name="Liu Y."/>
            <person name="Wang X."/>
            <person name="Xiang C."/>
            <person name="Varshney R.K."/>
            <person name="Ding H."/>
            <person name="Gao S."/>
            <person name="Zong X."/>
        </authorList>
    </citation>
    <scope>NUCLEOTIDE SEQUENCE [LARGE SCALE GENOMIC DNA]</scope>
    <source>
        <strain evidence="2 3">cv. Zhongwan 6</strain>
    </source>
</reference>
<name>A0A9D4XPE2_PEA</name>
<keyword evidence="1" id="KW-1133">Transmembrane helix</keyword>
<evidence type="ECO:0000256" key="1">
    <source>
        <dbReference type="SAM" id="Phobius"/>
    </source>
</evidence>
<accession>A0A9D4XPE2</accession>
<dbReference type="Gramene" id="Psat03G0089600-T1">
    <property type="protein sequence ID" value="KAI5424886.1"/>
    <property type="gene ID" value="KIW84_030896"/>
</dbReference>
<dbReference type="EMBL" id="JAMSHJ010000003">
    <property type="protein sequence ID" value="KAI5424886.1"/>
    <property type="molecule type" value="Genomic_DNA"/>
</dbReference>
<gene>
    <name evidence="2" type="ORF">KIW84_030896</name>
</gene>
<feature type="transmembrane region" description="Helical" evidence="1">
    <location>
        <begin position="248"/>
        <end position="273"/>
    </location>
</feature>
<keyword evidence="1" id="KW-0812">Transmembrane</keyword>
<feature type="transmembrane region" description="Helical" evidence="1">
    <location>
        <begin position="328"/>
        <end position="344"/>
    </location>
</feature>
<evidence type="ECO:0000313" key="2">
    <source>
        <dbReference type="EMBL" id="KAI5424886.1"/>
    </source>
</evidence>
<sequence length="422" mass="48270">MSYEYGYHGRLDKQKNKQLVVDYESPSPIPKRSRTKVQGSKASTYGVFSKKVKRPSDSCSSFMAKLCGNVAHLLPEDSLQKYIDKFLYKLVDPEPYVNSPAKAELKTKFLKPFTDNNMLSFIGMNRKYNPGVKLESQSNQVLYELNDIECNEEDLTKSPKILDYGILEKMRYYKDSNGDYYYLEDSGRKIYDDKNLEKEVTETTDPSIASASVDASTFVHMKALLDAVIQKIINLGGSSTIVQQPRLYIAWILLCVFQVFVGLGIEGTILVGLYDYESFSFVGVETSFLSRVVFLFGLHETTRVWCRMVVKPVVNDTVFGGVDRKERWVEKVVLAICLGILWWWKLRDDVEILVVMSEAKKDQLMEVGMNDFVGGWLYYLTIIIGMVKVGKGLVWIFMAMICSCRREMRNSMVEPSENDDKV</sequence>
<feature type="transmembrane region" description="Helical" evidence="1">
    <location>
        <begin position="279"/>
        <end position="298"/>
    </location>
</feature>
<dbReference type="PANTHER" id="PTHR37172:SF3">
    <property type="entry name" value="TRANSMEMBRANE PROTEIN"/>
    <property type="match status" value="1"/>
</dbReference>
<organism evidence="2 3">
    <name type="scientific">Pisum sativum</name>
    <name type="common">Garden pea</name>
    <name type="synonym">Lathyrus oleraceus</name>
    <dbReference type="NCBI Taxonomy" id="3888"/>
    <lineage>
        <taxon>Eukaryota</taxon>
        <taxon>Viridiplantae</taxon>
        <taxon>Streptophyta</taxon>
        <taxon>Embryophyta</taxon>
        <taxon>Tracheophyta</taxon>
        <taxon>Spermatophyta</taxon>
        <taxon>Magnoliopsida</taxon>
        <taxon>eudicotyledons</taxon>
        <taxon>Gunneridae</taxon>
        <taxon>Pentapetalae</taxon>
        <taxon>rosids</taxon>
        <taxon>fabids</taxon>
        <taxon>Fabales</taxon>
        <taxon>Fabaceae</taxon>
        <taxon>Papilionoideae</taxon>
        <taxon>50 kb inversion clade</taxon>
        <taxon>NPAAA clade</taxon>
        <taxon>Hologalegina</taxon>
        <taxon>IRL clade</taxon>
        <taxon>Fabeae</taxon>
        <taxon>Lathyrus</taxon>
    </lineage>
</organism>